<dbReference type="Gene3D" id="3.40.50.1100">
    <property type="match status" value="3"/>
</dbReference>
<evidence type="ECO:0000313" key="5">
    <source>
        <dbReference type="Proteomes" id="UP001058003"/>
    </source>
</evidence>
<dbReference type="RefSeq" id="WP_033361893.1">
    <property type="nucleotide sequence ID" value="NZ_CP073767.1"/>
</dbReference>
<keyword evidence="5" id="KW-1185">Reference proteome</keyword>
<dbReference type="GO" id="GO:1901605">
    <property type="term" value="P:alpha-amino acid metabolic process"/>
    <property type="evidence" value="ECO:0007669"/>
    <property type="project" value="UniProtKB-ARBA"/>
</dbReference>
<dbReference type="InterPro" id="IPR001926">
    <property type="entry name" value="TrpB-like_PALP"/>
</dbReference>
<accession>A0A9Q9IMQ9</accession>
<reference evidence="4" key="1">
    <citation type="submission" date="2021-04" db="EMBL/GenBank/DDBJ databases">
        <title>Dactylosporangium aurantiacum NRRL B-8018 full assembly.</title>
        <authorList>
            <person name="Hartkoorn R.C."/>
            <person name="Beaudoing E."/>
            <person name="Hot D."/>
        </authorList>
    </citation>
    <scope>NUCLEOTIDE SEQUENCE</scope>
    <source>
        <strain evidence="4">NRRL B-8018</strain>
    </source>
</reference>
<proteinExistence type="predicted"/>
<dbReference type="AlphaFoldDB" id="A0A9Q9IMQ9"/>
<protein>
    <submittedName>
        <fullName evidence="4">Pyridoxal-phosphate dependent enzyme</fullName>
    </submittedName>
</protein>
<comment type="cofactor">
    <cofactor evidence="1">
        <name>pyridoxal 5'-phosphate</name>
        <dbReference type="ChEBI" id="CHEBI:597326"/>
    </cofactor>
</comment>
<evidence type="ECO:0000313" key="4">
    <source>
        <dbReference type="EMBL" id="UWZ59009.1"/>
    </source>
</evidence>
<dbReference type="PANTHER" id="PTHR42937">
    <property type="match status" value="1"/>
</dbReference>
<dbReference type="EMBL" id="CP073767">
    <property type="protein sequence ID" value="UWZ59009.1"/>
    <property type="molecule type" value="Genomic_DNA"/>
</dbReference>
<dbReference type="PANTHER" id="PTHR42937:SF1">
    <property type="entry name" value="DIAMINOPROPIONATE AMMONIA-LYASE"/>
    <property type="match status" value="1"/>
</dbReference>
<dbReference type="Proteomes" id="UP001058003">
    <property type="component" value="Chromosome"/>
</dbReference>
<dbReference type="Pfam" id="PF00291">
    <property type="entry name" value="PALP"/>
    <property type="match status" value="1"/>
</dbReference>
<evidence type="ECO:0000259" key="3">
    <source>
        <dbReference type="Pfam" id="PF00291"/>
    </source>
</evidence>
<dbReference type="SUPFAM" id="SSF53686">
    <property type="entry name" value="Tryptophan synthase beta subunit-like PLP-dependent enzymes"/>
    <property type="match status" value="1"/>
</dbReference>
<dbReference type="InterPro" id="IPR036052">
    <property type="entry name" value="TrpB-like_PALP_sf"/>
</dbReference>
<keyword evidence="2" id="KW-0663">Pyridoxal phosphate</keyword>
<gene>
    <name evidence="4" type="ORF">Daura_24315</name>
</gene>
<organism evidence="4 5">
    <name type="scientific">Dactylosporangium aurantiacum</name>
    <dbReference type="NCBI Taxonomy" id="35754"/>
    <lineage>
        <taxon>Bacteria</taxon>
        <taxon>Bacillati</taxon>
        <taxon>Actinomycetota</taxon>
        <taxon>Actinomycetes</taxon>
        <taxon>Micromonosporales</taxon>
        <taxon>Micromonosporaceae</taxon>
        <taxon>Dactylosporangium</taxon>
    </lineage>
</organism>
<dbReference type="KEGG" id="daur:Daura_24315"/>
<name>A0A9Q9IMQ9_9ACTN</name>
<evidence type="ECO:0000256" key="1">
    <source>
        <dbReference type="ARBA" id="ARBA00001933"/>
    </source>
</evidence>
<sequence length="351" mass="35751">MIVNAGRDPAWVCAPAGTGAVRDFHRSLPGYAPTRLVELPDLARLYGVTRLFAKDESNRFGLPAFKALGASWAVHRALRDRAPGPVTVLTATDGNHGRAVARFARRFGHRAGIFLPDGVHPAAVRAIRAEGADVTHVAGDYDTAVRAAARAARDGTAILVQDTAWDGYEQVPGWIVDGYGTLFAELDEQLRGHDLTRPDLVVVPAGVGSLLQAALTHYRGPGVPAGTAVLSVEPRPAACVLASVAAGRPVTVATGVTSMAGLNCGTVSSLAWPYISRGLDACVAVDDAEVAGAARRLAGLGVDAGPCGAAPLAGLAAAHAAGPLRAALGLTPASTVVLLVTEGAAANPAAS</sequence>
<evidence type="ECO:0000256" key="2">
    <source>
        <dbReference type="ARBA" id="ARBA00022898"/>
    </source>
</evidence>
<feature type="domain" description="Tryptophan synthase beta chain-like PALP" evidence="3">
    <location>
        <begin position="29"/>
        <end position="341"/>
    </location>
</feature>